<dbReference type="Proteomes" id="UP000828048">
    <property type="component" value="Chromosome 10"/>
</dbReference>
<protein>
    <submittedName>
        <fullName evidence="1">Uncharacterized protein</fullName>
    </submittedName>
</protein>
<evidence type="ECO:0000313" key="1">
    <source>
        <dbReference type="EMBL" id="KAH7839441.1"/>
    </source>
</evidence>
<name>A0ACB7XFJ9_9ERIC</name>
<accession>A0ACB7XFJ9</accession>
<comment type="caution">
    <text evidence="1">The sequence shown here is derived from an EMBL/GenBank/DDBJ whole genome shotgun (WGS) entry which is preliminary data.</text>
</comment>
<proteinExistence type="predicted"/>
<keyword evidence="2" id="KW-1185">Reference proteome</keyword>
<gene>
    <name evidence="1" type="ORF">Vadar_004227</name>
</gene>
<organism evidence="1 2">
    <name type="scientific">Vaccinium darrowii</name>
    <dbReference type="NCBI Taxonomy" id="229202"/>
    <lineage>
        <taxon>Eukaryota</taxon>
        <taxon>Viridiplantae</taxon>
        <taxon>Streptophyta</taxon>
        <taxon>Embryophyta</taxon>
        <taxon>Tracheophyta</taxon>
        <taxon>Spermatophyta</taxon>
        <taxon>Magnoliopsida</taxon>
        <taxon>eudicotyledons</taxon>
        <taxon>Gunneridae</taxon>
        <taxon>Pentapetalae</taxon>
        <taxon>asterids</taxon>
        <taxon>Ericales</taxon>
        <taxon>Ericaceae</taxon>
        <taxon>Vaccinioideae</taxon>
        <taxon>Vaccinieae</taxon>
        <taxon>Vaccinium</taxon>
    </lineage>
</organism>
<dbReference type="EMBL" id="CM037160">
    <property type="protein sequence ID" value="KAH7839441.1"/>
    <property type="molecule type" value="Genomic_DNA"/>
</dbReference>
<sequence>MNGLGRRSPPADGSRLNLFSDSGALSHYSAKRTISNRRKRLELRRLKSRSDDHYSKKRRVGNESEDLEENRATELSLSYPSSSDRSSENDVVSTRLPEVRDSSRGVLDTCLAHGSISLIGRRREMEDAVAVEIGFLTTDDSVGFDFYGVYDGHGGSRVAHACRDRLHRLLVEEIEEEGGLLETTTSLLVDWDKVMVACFGKMDEEVNDSGRRLVAEESGLASSATVGSTAVVAVVGEEEVVVANCGDSRAVMSCGGVVVSMSSDHKPDRPDELERIEGAGGRVINWNGNRVLGVLATSRSIGDHYLKPFVIAKPEVKVIKRTRADEFLILATDGLWDVVSNEFACQVVRTCLAGRMKMKFPAFGREGKFNEDMKESRAEAAAAVLAELATARGSKDNISVVVVELNHTGKCTSL</sequence>
<evidence type="ECO:0000313" key="2">
    <source>
        <dbReference type="Proteomes" id="UP000828048"/>
    </source>
</evidence>
<reference evidence="1 2" key="1">
    <citation type="journal article" date="2021" name="Hortic Res">
        <title>High-quality reference genome and annotation aids understanding of berry development for evergreen blueberry (Vaccinium darrowii).</title>
        <authorList>
            <person name="Yu J."/>
            <person name="Hulse-Kemp A.M."/>
            <person name="Babiker E."/>
            <person name="Staton M."/>
        </authorList>
    </citation>
    <scope>NUCLEOTIDE SEQUENCE [LARGE SCALE GENOMIC DNA]</scope>
    <source>
        <strain evidence="2">cv. NJ 8807/NJ 8810</strain>
        <tissue evidence="1">Young leaf</tissue>
    </source>
</reference>